<dbReference type="Proteomes" id="UP000283469">
    <property type="component" value="Unassembled WGS sequence"/>
</dbReference>
<evidence type="ECO:0000313" key="3">
    <source>
        <dbReference type="Proteomes" id="UP000283469"/>
    </source>
</evidence>
<keyword evidence="3" id="KW-1185">Reference proteome</keyword>
<organism evidence="2 3">
    <name type="scientific">Sphingobium terrigena</name>
    <dbReference type="NCBI Taxonomy" id="2304063"/>
    <lineage>
        <taxon>Bacteria</taxon>
        <taxon>Pseudomonadati</taxon>
        <taxon>Pseudomonadota</taxon>
        <taxon>Alphaproteobacteria</taxon>
        <taxon>Sphingomonadales</taxon>
        <taxon>Sphingomonadaceae</taxon>
        <taxon>Sphingobium</taxon>
    </lineage>
</organism>
<gene>
    <name evidence="2" type="ORF">D0Z70_15225</name>
</gene>
<dbReference type="Pfam" id="PF06114">
    <property type="entry name" value="Peptidase_M78"/>
    <property type="match status" value="1"/>
</dbReference>
<protein>
    <submittedName>
        <fullName evidence="2">DUF955 domain-containing protein</fullName>
    </submittedName>
</protein>
<name>A0A418YQ68_9SPHN</name>
<dbReference type="EMBL" id="QVRA01000014">
    <property type="protein sequence ID" value="RJG53602.1"/>
    <property type="molecule type" value="Genomic_DNA"/>
</dbReference>
<comment type="caution">
    <text evidence="2">The sequence shown here is derived from an EMBL/GenBank/DDBJ whole genome shotgun (WGS) entry which is preliminary data.</text>
</comment>
<sequence>MRNVALGPRTISDIDGQIEKIIRGLGNPEPPIDLRIVRDLLKLDRQFYSSTDHGFVSEVFSRMKIAGQQVFQRPTLLKEAIAKLSLKALYLPDSRRILLDADVPELKHRWSEAHEIGHSVIPWHEGMMYGDDRVTLAPSCHETMEAEANYAAGRLLFLADRFTEEAMSSPPSITLIRQLSSHYGNTITSTLWRFVEQAEAQRPMVALVTGHPHSSRRKADFDAVNPCRYCVQSPLFRANFGRLTDVDLFGIVSGYSGSQRAGPLGDAEVLLVNDDGQRHLFKFESFFNGYEALTLGVWQQPSPA</sequence>
<dbReference type="RefSeq" id="WP_119747928.1">
    <property type="nucleotide sequence ID" value="NZ_QVRA01000014.1"/>
</dbReference>
<evidence type="ECO:0000259" key="1">
    <source>
        <dbReference type="Pfam" id="PF06114"/>
    </source>
</evidence>
<dbReference type="Gene3D" id="1.10.10.2910">
    <property type="match status" value="1"/>
</dbReference>
<proteinExistence type="predicted"/>
<dbReference type="InterPro" id="IPR010359">
    <property type="entry name" value="IrrE_HExxH"/>
</dbReference>
<dbReference type="OrthoDB" id="266526at2"/>
<evidence type="ECO:0000313" key="2">
    <source>
        <dbReference type="EMBL" id="RJG53602.1"/>
    </source>
</evidence>
<accession>A0A418YQ68</accession>
<reference evidence="2 3" key="1">
    <citation type="submission" date="2018-08" db="EMBL/GenBank/DDBJ databases">
        <title>Sphingobium sp. EO9.</title>
        <authorList>
            <person name="Park Y."/>
            <person name="Kim K.H."/>
            <person name="Jeon C.O."/>
        </authorList>
    </citation>
    <scope>NUCLEOTIDE SEQUENCE [LARGE SCALE GENOMIC DNA]</scope>
    <source>
        <strain evidence="2 3">EO9</strain>
    </source>
</reference>
<feature type="domain" description="IrrE N-terminal-like" evidence="1">
    <location>
        <begin position="89"/>
        <end position="186"/>
    </location>
</feature>
<dbReference type="AlphaFoldDB" id="A0A418YQ68"/>